<protein>
    <recommendedName>
        <fullName evidence="7">mitogen-activated protein kinase kinase</fullName>
        <ecNumber evidence="7">2.7.12.2</ecNumber>
    </recommendedName>
</protein>
<dbReference type="SMART" id="SM00220">
    <property type="entry name" value="S_TKc"/>
    <property type="match status" value="1"/>
</dbReference>
<dbReference type="AlphaFoldDB" id="A0A7S2IUP2"/>
<evidence type="ECO:0000256" key="2">
    <source>
        <dbReference type="ARBA" id="ARBA00022679"/>
    </source>
</evidence>
<dbReference type="FunFam" id="1.10.510.10:FF:000432">
    <property type="entry name" value="mitogen-activated protein kinase kinase 3"/>
    <property type="match status" value="1"/>
</dbReference>
<keyword evidence="3 11" id="KW-0547">Nucleotide-binding</keyword>
<dbReference type="EMBL" id="HBGU01068847">
    <property type="protein sequence ID" value="CAD9529628.1"/>
    <property type="molecule type" value="Transcribed_RNA"/>
</dbReference>
<evidence type="ECO:0000256" key="9">
    <source>
        <dbReference type="ARBA" id="ARBA00049299"/>
    </source>
</evidence>
<dbReference type="EC" id="2.7.12.2" evidence="7"/>
<evidence type="ECO:0000313" key="13">
    <source>
        <dbReference type="EMBL" id="CAD9529628.1"/>
    </source>
</evidence>
<gene>
    <name evidence="13" type="ORF">CBRE1094_LOCUS37545</name>
</gene>
<evidence type="ECO:0000256" key="6">
    <source>
        <dbReference type="ARBA" id="ARBA00038035"/>
    </source>
</evidence>
<evidence type="ECO:0000256" key="3">
    <source>
        <dbReference type="ARBA" id="ARBA00022741"/>
    </source>
</evidence>
<dbReference type="PROSITE" id="PS00107">
    <property type="entry name" value="PROTEIN_KINASE_ATP"/>
    <property type="match status" value="1"/>
</dbReference>
<dbReference type="InterPro" id="IPR011009">
    <property type="entry name" value="Kinase-like_dom_sf"/>
</dbReference>
<dbReference type="GO" id="GO:0005524">
    <property type="term" value="F:ATP binding"/>
    <property type="evidence" value="ECO:0007669"/>
    <property type="project" value="UniProtKB-UniRule"/>
</dbReference>
<keyword evidence="4" id="KW-0418">Kinase</keyword>
<comment type="catalytic activity">
    <reaction evidence="9">
        <text>L-threonyl-[protein] + ATP = O-phospho-L-threonyl-[protein] + ADP + H(+)</text>
        <dbReference type="Rhea" id="RHEA:46608"/>
        <dbReference type="Rhea" id="RHEA-COMP:11060"/>
        <dbReference type="Rhea" id="RHEA-COMP:11605"/>
        <dbReference type="ChEBI" id="CHEBI:15378"/>
        <dbReference type="ChEBI" id="CHEBI:30013"/>
        <dbReference type="ChEBI" id="CHEBI:30616"/>
        <dbReference type="ChEBI" id="CHEBI:61977"/>
        <dbReference type="ChEBI" id="CHEBI:456216"/>
        <dbReference type="EC" id="2.7.12.2"/>
    </reaction>
</comment>
<keyword evidence="2" id="KW-0808">Transferase</keyword>
<dbReference type="PROSITE" id="PS50011">
    <property type="entry name" value="PROTEIN_KINASE_DOM"/>
    <property type="match status" value="1"/>
</dbReference>
<dbReference type="FunFam" id="3.30.200.20:FF:000040">
    <property type="entry name" value="Dual specificity mitogen-activated protein kinase kinase"/>
    <property type="match status" value="1"/>
</dbReference>
<comment type="catalytic activity">
    <reaction evidence="10">
        <text>L-tyrosyl-[protein] + ATP = O-phospho-L-tyrosyl-[protein] + ADP + H(+)</text>
        <dbReference type="Rhea" id="RHEA:10596"/>
        <dbReference type="Rhea" id="RHEA-COMP:10136"/>
        <dbReference type="Rhea" id="RHEA-COMP:20101"/>
        <dbReference type="ChEBI" id="CHEBI:15378"/>
        <dbReference type="ChEBI" id="CHEBI:30616"/>
        <dbReference type="ChEBI" id="CHEBI:46858"/>
        <dbReference type="ChEBI" id="CHEBI:61978"/>
        <dbReference type="ChEBI" id="CHEBI:456216"/>
        <dbReference type="EC" id="2.7.12.2"/>
    </reaction>
</comment>
<comment type="similarity">
    <text evidence="6">Belongs to the protein kinase superfamily. STE Ser/Thr protein kinase family. MAP kinase kinase subfamily.</text>
</comment>
<dbReference type="Gene3D" id="3.30.200.20">
    <property type="entry name" value="Phosphorylase Kinase, domain 1"/>
    <property type="match status" value="1"/>
</dbReference>
<dbReference type="SUPFAM" id="SSF56112">
    <property type="entry name" value="Protein kinase-like (PK-like)"/>
    <property type="match status" value="1"/>
</dbReference>
<evidence type="ECO:0000256" key="10">
    <source>
        <dbReference type="ARBA" id="ARBA00051693"/>
    </source>
</evidence>
<organism evidence="13">
    <name type="scientific">Haptolina brevifila</name>
    <dbReference type="NCBI Taxonomy" id="156173"/>
    <lineage>
        <taxon>Eukaryota</taxon>
        <taxon>Haptista</taxon>
        <taxon>Haptophyta</taxon>
        <taxon>Prymnesiophyceae</taxon>
        <taxon>Prymnesiales</taxon>
        <taxon>Prymnesiaceae</taxon>
        <taxon>Haptolina</taxon>
    </lineage>
</organism>
<evidence type="ECO:0000259" key="12">
    <source>
        <dbReference type="PROSITE" id="PS50011"/>
    </source>
</evidence>
<dbReference type="GO" id="GO:0004674">
    <property type="term" value="F:protein serine/threonine kinase activity"/>
    <property type="evidence" value="ECO:0007669"/>
    <property type="project" value="UniProtKB-KW"/>
</dbReference>
<feature type="domain" description="Protein kinase" evidence="12">
    <location>
        <begin position="89"/>
        <end position="346"/>
    </location>
</feature>
<evidence type="ECO:0000256" key="8">
    <source>
        <dbReference type="ARBA" id="ARBA00049014"/>
    </source>
</evidence>
<dbReference type="PANTHER" id="PTHR48013">
    <property type="entry name" value="DUAL SPECIFICITY MITOGEN-ACTIVATED PROTEIN KINASE KINASE 5-RELATED"/>
    <property type="match status" value="1"/>
</dbReference>
<evidence type="ECO:0000256" key="1">
    <source>
        <dbReference type="ARBA" id="ARBA00022527"/>
    </source>
</evidence>
<keyword evidence="5 11" id="KW-0067">ATP-binding</keyword>
<evidence type="ECO:0000256" key="11">
    <source>
        <dbReference type="PROSITE-ProRule" id="PRU10141"/>
    </source>
</evidence>
<dbReference type="GO" id="GO:0004708">
    <property type="term" value="F:MAP kinase kinase activity"/>
    <property type="evidence" value="ECO:0007669"/>
    <property type="project" value="UniProtKB-EC"/>
</dbReference>
<proteinExistence type="inferred from homology"/>
<comment type="catalytic activity">
    <reaction evidence="8">
        <text>L-seryl-[protein] + ATP = O-phospho-L-seryl-[protein] + ADP + H(+)</text>
        <dbReference type="Rhea" id="RHEA:17989"/>
        <dbReference type="Rhea" id="RHEA-COMP:9863"/>
        <dbReference type="Rhea" id="RHEA-COMP:11604"/>
        <dbReference type="ChEBI" id="CHEBI:15378"/>
        <dbReference type="ChEBI" id="CHEBI:29999"/>
        <dbReference type="ChEBI" id="CHEBI:30616"/>
        <dbReference type="ChEBI" id="CHEBI:83421"/>
        <dbReference type="ChEBI" id="CHEBI:456216"/>
        <dbReference type="EC" id="2.7.12.2"/>
    </reaction>
</comment>
<sequence>MLGQLRINDGIESGDEEDDAVGSLKLDGAAPLKQNKGTLNDQSFMLSDSGTFKVEDFNISKSGLVPSGERGVSNEAPAREVDVTTISDLETLDKLGSGASGTVYRAKHIKTGEVFAVKQVRILDKPKRDQVVSELRIMMSHTQCPWLVSLYNAFYEEANVYTVLEFMDAGSVADLVEKHKDSGLMDERELAKISLQLLNGLNYLHRQLHQVHRDLKPANVLLNRRGQVKISDFGISSQLESTAGLCSTFVGTTCYMSPERLSGTHYSYAADVWSFGIIILELAKGAYPYPQADSYFKLLEQIMDSPAPVLPEGDFSDHFAEFVSICLDKEPNLRPAAHDIISHPFLRQYPMDDMLLSGMMEGMTL</sequence>
<evidence type="ECO:0000256" key="4">
    <source>
        <dbReference type="ARBA" id="ARBA00022777"/>
    </source>
</evidence>
<dbReference type="Pfam" id="PF00069">
    <property type="entry name" value="Pkinase"/>
    <property type="match status" value="1"/>
</dbReference>
<feature type="binding site" evidence="11">
    <location>
        <position position="118"/>
    </location>
    <ligand>
        <name>ATP</name>
        <dbReference type="ChEBI" id="CHEBI:30616"/>
    </ligand>
</feature>
<dbReference type="PANTHER" id="PTHR48013:SF9">
    <property type="entry name" value="DUAL SPECIFICITY MITOGEN-ACTIVATED PROTEIN KINASE KINASE 5"/>
    <property type="match status" value="1"/>
</dbReference>
<evidence type="ECO:0000256" key="5">
    <source>
        <dbReference type="ARBA" id="ARBA00022840"/>
    </source>
</evidence>
<accession>A0A7S2IUP2</accession>
<dbReference type="InterPro" id="IPR017441">
    <property type="entry name" value="Protein_kinase_ATP_BS"/>
</dbReference>
<evidence type="ECO:0000256" key="7">
    <source>
        <dbReference type="ARBA" id="ARBA00038999"/>
    </source>
</evidence>
<keyword evidence="1" id="KW-0723">Serine/threonine-protein kinase</keyword>
<dbReference type="InterPro" id="IPR000719">
    <property type="entry name" value="Prot_kinase_dom"/>
</dbReference>
<dbReference type="CDD" id="cd06623">
    <property type="entry name" value="PKc_MAPKK_plant_like"/>
    <property type="match status" value="1"/>
</dbReference>
<name>A0A7S2IUP2_9EUKA</name>
<reference evidence="13" key="1">
    <citation type="submission" date="2021-01" db="EMBL/GenBank/DDBJ databases">
        <authorList>
            <person name="Corre E."/>
            <person name="Pelletier E."/>
            <person name="Niang G."/>
            <person name="Scheremetjew M."/>
            <person name="Finn R."/>
            <person name="Kale V."/>
            <person name="Holt S."/>
            <person name="Cochrane G."/>
            <person name="Meng A."/>
            <person name="Brown T."/>
            <person name="Cohen L."/>
        </authorList>
    </citation>
    <scope>NUCLEOTIDE SEQUENCE</scope>
    <source>
        <strain evidence="13">UTEX LB 985</strain>
    </source>
</reference>
<dbReference type="Gene3D" id="1.10.510.10">
    <property type="entry name" value="Transferase(Phosphotransferase) domain 1"/>
    <property type="match status" value="1"/>
</dbReference>